<dbReference type="AlphaFoldDB" id="A0A1H1QLD4"/>
<dbReference type="OrthoDB" id="6182044at2"/>
<sequence>MHIQTYADLIAAARAQPEPQRLLFVFARAELPDGATAEQKASFEQGEGGALAPVLCVDKSTEEAADFQTLIEESAHTGMSWDVAFVSAMSGRGGVAPSSDETEQPLRMMTEQIQAAIVGQFLAVDRRGNLLQLV</sequence>
<keyword evidence="2" id="KW-1185">Reference proteome</keyword>
<protein>
    <submittedName>
        <fullName evidence="1">Uncharacterized protein</fullName>
    </submittedName>
</protein>
<dbReference type="EMBL" id="LT629736">
    <property type="protein sequence ID" value="SDS24270.1"/>
    <property type="molecule type" value="Genomic_DNA"/>
</dbReference>
<dbReference type="Proteomes" id="UP000243207">
    <property type="component" value="Chromosome I"/>
</dbReference>
<proteinExistence type="predicted"/>
<reference evidence="2" key="1">
    <citation type="submission" date="2016-10" db="EMBL/GenBank/DDBJ databases">
        <authorList>
            <person name="Varghese N."/>
            <person name="Submissions S."/>
        </authorList>
    </citation>
    <scope>NUCLEOTIDE SEQUENCE [LARGE SCALE GENOMIC DNA]</scope>
    <source>
        <strain evidence="2">NRRL B-51270</strain>
    </source>
</reference>
<gene>
    <name evidence="1" type="ORF">SAMN05216421_1165</name>
</gene>
<dbReference type="STRING" id="487184.SAMN05216421_1165"/>
<evidence type="ECO:0000313" key="1">
    <source>
        <dbReference type="EMBL" id="SDS24270.1"/>
    </source>
</evidence>
<evidence type="ECO:0000313" key="2">
    <source>
        <dbReference type="Proteomes" id="UP000243207"/>
    </source>
</evidence>
<name>A0A1H1QLD4_9GAMM</name>
<accession>A0A1H1QLD4</accession>
<organism evidence="1 2">
    <name type="scientific">Halopseudomonas xinjiangensis</name>
    <dbReference type="NCBI Taxonomy" id="487184"/>
    <lineage>
        <taxon>Bacteria</taxon>
        <taxon>Pseudomonadati</taxon>
        <taxon>Pseudomonadota</taxon>
        <taxon>Gammaproteobacteria</taxon>
        <taxon>Pseudomonadales</taxon>
        <taxon>Pseudomonadaceae</taxon>
        <taxon>Halopseudomonas</taxon>
    </lineage>
</organism>
<dbReference type="RefSeq" id="WP_093392263.1">
    <property type="nucleotide sequence ID" value="NZ_LT629736.1"/>
</dbReference>